<keyword evidence="4" id="KW-1185">Reference proteome</keyword>
<feature type="transmembrane region" description="Helical" evidence="1">
    <location>
        <begin position="137"/>
        <end position="154"/>
    </location>
</feature>
<dbReference type="GO" id="GO:0004190">
    <property type="term" value="F:aspartic-type endopeptidase activity"/>
    <property type="evidence" value="ECO:0007669"/>
    <property type="project" value="InterPro"/>
</dbReference>
<dbReference type="HOGENOM" id="CLU_1683907_0_0_9"/>
<dbReference type="Pfam" id="PF01478">
    <property type="entry name" value="Peptidase_A24"/>
    <property type="match status" value="1"/>
</dbReference>
<protein>
    <recommendedName>
        <fullName evidence="2">Prepilin type IV endopeptidase peptidase domain-containing protein</fullName>
    </recommendedName>
</protein>
<gene>
    <name evidence="3" type="ordered locus">EUBELI_01988</name>
</gene>
<dbReference type="Gene3D" id="1.20.120.1220">
    <property type="match status" value="1"/>
</dbReference>
<feature type="transmembrane region" description="Helical" evidence="1">
    <location>
        <begin position="68"/>
        <end position="90"/>
    </location>
</feature>
<accession>C4Z4T2</accession>
<feature type="domain" description="Prepilin type IV endopeptidase peptidase" evidence="2">
    <location>
        <begin position="10"/>
        <end position="111"/>
    </location>
</feature>
<sequence length="156" mass="16742">MTDVISAGIALILIVWAVSEDVKAFRIPNRLIIAGYIAGVIMLVIRGFSGEHIGNHITGTLVGLSEMLIFYIIKAVGAGDVKLFAVLGLLLGKTLITQLLIVSLVTGGITGVVELCIKKTGRVELGMSHVQMHGFHYAVAILMAYVVVFGYRFVVM</sequence>
<name>C4Z4T2_LACE2</name>
<dbReference type="KEGG" id="eel:EUBELI_01988"/>
<dbReference type="EMBL" id="CP001104">
    <property type="protein sequence ID" value="ACR72971.1"/>
    <property type="molecule type" value="Genomic_DNA"/>
</dbReference>
<evidence type="ECO:0000313" key="3">
    <source>
        <dbReference type="EMBL" id="ACR72971.1"/>
    </source>
</evidence>
<evidence type="ECO:0000256" key="1">
    <source>
        <dbReference type="SAM" id="Phobius"/>
    </source>
</evidence>
<organism evidence="3 4">
    <name type="scientific">Lachnospira eligens (strain ATCC 27750 / DSM 3376 / VPI C15-48 / C15-B4)</name>
    <name type="common">Eubacterium eligens</name>
    <dbReference type="NCBI Taxonomy" id="515620"/>
    <lineage>
        <taxon>Bacteria</taxon>
        <taxon>Bacillati</taxon>
        <taxon>Bacillota</taxon>
        <taxon>Clostridia</taxon>
        <taxon>Lachnospirales</taxon>
        <taxon>Lachnospiraceae</taxon>
        <taxon>Lachnospira</taxon>
    </lineage>
</organism>
<proteinExistence type="predicted"/>
<feature type="transmembrane region" description="Helical" evidence="1">
    <location>
        <begin position="29"/>
        <end position="48"/>
    </location>
</feature>
<dbReference type="RefSeq" id="WP_012740203.1">
    <property type="nucleotide sequence ID" value="NC_012778.1"/>
</dbReference>
<feature type="transmembrane region" description="Helical" evidence="1">
    <location>
        <begin position="96"/>
        <end position="117"/>
    </location>
</feature>
<dbReference type="GeneID" id="41357409"/>
<dbReference type="Proteomes" id="UP000001476">
    <property type="component" value="Chromosome"/>
</dbReference>
<dbReference type="AlphaFoldDB" id="C4Z4T2"/>
<reference evidence="3 4" key="1">
    <citation type="journal article" date="2009" name="Proc. Natl. Acad. Sci. U.S.A.">
        <title>Characterizing a model human gut microbiota composed of members of its two dominant bacterial phyla.</title>
        <authorList>
            <person name="Mahowald M.A."/>
            <person name="Rey F.E."/>
            <person name="Seedorf H."/>
            <person name="Turnbaugh P.J."/>
            <person name="Fulton R.S."/>
            <person name="Wollam A."/>
            <person name="Shah N."/>
            <person name="Wang C."/>
            <person name="Magrini V."/>
            <person name="Wilson R.K."/>
            <person name="Cantarel B.L."/>
            <person name="Coutinho P.M."/>
            <person name="Henrissat B."/>
            <person name="Crock L.W."/>
            <person name="Russell A."/>
            <person name="Verberkmoes N.C."/>
            <person name="Hettich R.L."/>
            <person name="Gordon J.I."/>
        </authorList>
    </citation>
    <scope>NUCLEOTIDE SEQUENCE [LARGE SCALE GENOMIC DNA]</scope>
    <source>
        <strain evidence="4">ATCC 27750 / DSM 3376 / VPI C15-48 / C15-B4</strain>
    </source>
</reference>
<dbReference type="GO" id="GO:0016020">
    <property type="term" value="C:membrane"/>
    <property type="evidence" value="ECO:0007669"/>
    <property type="project" value="InterPro"/>
</dbReference>
<keyword evidence="1" id="KW-0812">Transmembrane</keyword>
<evidence type="ECO:0000259" key="2">
    <source>
        <dbReference type="Pfam" id="PF01478"/>
    </source>
</evidence>
<dbReference type="STRING" id="515620.EUBELI_01988"/>
<dbReference type="InterPro" id="IPR000045">
    <property type="entry name" value="Prepilin_IV_endopep_pep"/>
</dbReference>
<keyword evidence="1" id="KW-0472">Membrane</keyword>
<keyword evidence="1" id="KW-1133">Transmembrane helix</keyword>
<dbReference type="eggNOG" id="ENOG50334PQ">
    <property type="taxonomic scope" value="Bacteria"/>
</dbReference>
<evidence type="ECO:0000313" key="4">
    <source>
        <dbReference type="Proteomes" id="UP000001476"/>
    </source>
</evidence>